<evidence type="ECO:0000313" key="2">
    <source>
        <dbReference type="Proteomes" id="UP001162992"/>
    </source>
</evidence>
<name>A0ACC2D466_DIPCM</name>
<proteinExistence type="predicted"/>
<comment type="caution">
    <text evidence="1">The sequence shown here is derived from an EMBL/GenBank/DDBJ whole genome shotgun (WGS) entry which is preliminary data.</text>
</comment>
<dbReference type="EMBL" id="CM055098">
    <property type="protein sequence ID" value="KAJ7548747.1"/>
    <property type="molecule type" value="Genomic_DNA"/>
</dbReference>
<reference evidence="2" key="1">
    <citation type="journal article" date="2024" name="Proc. Natl. Acad. Sci. U.S.A.">
        <title>Extraordinary preservation of gene collinearity over three hundred million years revealed in homosporous lycophytes.</title>
        <authorList>
            <person name="Li C."/>
            <person name="Wickell D."/>
            <person name="Kuo L.Y."/>
            <person name="Chen X."/>
            <person name="Nie B."/>
            <person name="Liao X."/>
            <person name="Peng D."/>
            <person name="Ji J."/>
            <person name="Jenkins J."/>
            <person name="Williams M."/>
            <person name="Shu S."/>
            <person name="Plott C."/>
            <person name="Barry K."/>
            <person name="Rajasekar S."/>
            <person name="Grimwood J."/>
            <person name="Han X."/>
            <person name="Sun S."/>
            <person name="Hou Z."/>
            <person name="He W."/>
            <person name="Dai G."/>
            <person name="Sun C."/>
            <person name="Schmutz J."/>
            <person name="Leebens-Mack J.H."/>
            <person name="Li F.W."/>
            <person name="Wang L."/>
        </authorList>
    </citation>
    <scope>NUCLEOTIDE SEQUENCE [LARGE SCALE GENOMIC DNA]</scope>
    <source>
        <strain evidence="2">cv. PW_Plant_1</strain>
    </source>
</reference>
<keyword evidence="2" id="KW-1185">Reference proteome</keyword>
<gene>
    <name evidence="1" type="ORF">O6H91_07G025000</name>
</gene>
<accession>A0ACC2D466</accession>
<dbReference type="Proteomes" id="UP001162992">
    <property type="component" value="Chromosome 7"/>
</dbReference>
<evidence type="ECO:0000313" key="1">
    <source>
        <dbReference type="EMBL" id="KAJ7548747.1"/>
    </source>
</evidence>
<organism evidence="1 2">
    <name type="scientific">Diphasiastrum complanatum</name>
    <name type="common">Issler's clubmoss</name>
    <name type="synonym">Lycopodium complanatum</name>
    <dbReference type="NCBI Taxonomy" id="34168"/>
    <lineage>
        <taxon>Eukaryota</taxon>
        <taxon>Viridiplantae</taxon>
        <taxon>Streptophyta</taxon>
        <taxon>Embryophyta</taxon>
        <taxon>Tracheophyta</taxon>
        <taxon>Lycopodiopsida</taxon>
        <taxon>Lycopodiales</taxon>
        <taxon>Lycopodiaceae</taxon>
        <taxon>Lycopodioideae</taxon>
        <taxon>Diphasiastrum</taxon>
    </lineage>
</organism>
<protein>
    <submittedName>
        <fullName evidence="1">Uncharacterized protein</fullName>
    </submittedName>
</protein>
<sequence length="504" mass="54076">MRFGDEDHPCAFSHMAFACHLSLRLLPSLDIAAFKRSDCESASSQPSSNAHLNYFLKDRNENSIFTARSALTSADEVYFFWAGVGEQRSRPRLQFPAFRTYIRKYAILASNFEQQQQERGKEEFTDNLGSEENSRVSVGKRSASGKAVIKVMGIGGGGCNAVNRMVNAKLSNVEFWAVNTDAQALSRAVAPNKLQIGRETTFGRGAGGSSELGQEAATESLAELSIALEGADLVFISAGMGGGTGSGAGPVVARLAKAMGALTIGFVTEPFAFEGMRRSRAAKEGVKAMKAATDTVVVVPNERLLETVGANTSIVDAFCLADDVLRQGVQGISDIITIPGLVNVDFADVKAIMSNAGSAMLGIGVGHGKNRAEEVAHSAIMSPLLYSVSKPMGVVYNVTGGADLTLHEVNIAAEIVCSMADPNANVIFGAVIDDSFHGTIRMTVIATGFQDPAAESTNRKGDDRCKGRTVEDNISFWEQNRHQRWLKVPPFLRKQSRRNRKGII</sequence>